<accession>A0ACB9NSH0</accession>
<name>A0ACB9NSH0_9MYRT</name>
<keyword evidence="2" id="KW-1185">Reference proteome</keyword>
<evidence type="ECO:0000313" key="2">
    <source>
        <dbReference type="Proteomes" id="UP001057402"/>
    </source>
</evidence>
<organism evidence="1 2">
    <name type="scientific">Melastoma candidum</name>
    <dbReference type="NCBI Taxonomy" id="119954"/>
    <lineage>
        <taxon>Eukaryota</taxon>
        <taxon>Viridiplantae</taxon>
        <taxon>Streptophyta</taxon>
        <taxon>Embryophyta</taxon>
        <taxon>Tracheophyta</taxon>
        <taxon>Spermatophyta</taxon>
        <taxon>Magnoliopsida</taxon>
        <taxon>eudicotyledons</taxon>
        <taxon>Gunneridae</taxon>
        <taxon>Pentapetalae</taxon>
        <taxon>rosids</taxon>
        <taxon>malvids</taxon>
        <taxon>Myrtales</taxon>
        <taxon>Melastomataceae</taxon>
        <taxon>Melastomatoideae</taxon>
        <taxon>Melastomateae</taxon>
        <taxon>Melastoma</taxon>
    </lineage>
</organism>
<comment type="caution">
    <text evidence="1">The sequence shown here is derived from an EMBL/GenBank/DDBJ whole genome shotgun (WGS) entry which is preliminary data.</text>
</comment>
<gene>
    <name evidence="1" type="ORF">MLD38_024588</name>
</gene>
<dbReference type="EMBL" id="CM042886">
    <property type="protein sequence ID" value="KAI4339673.1"/>
    <property type="molecule type" value="Genomic_DNA"/>
</dbReference>
<reference evidence="2" key="1">
    <citation type="journal article" date="2023" name="Front. Plant Sci.">
        <title>Chromosomal-level genome assembly of Melastoma candidum provides insights into trichome evolution.</title>
        <authorList>
            <person name="Zhong Y."/>
            <person name="Wu W."/>
            <person name="Sun C."/>
            <person name="Zou P."/>
            <person name="Liu Y."/>
            <person name="Dai S."/>
            <person name="Zhou R."/>
        </authorList>
    </citation>
    <scope>NUCLEOTIDE SEQUENCE [LARGE SCALE GENOMIC DNA]</scope>
</reference>
<evidence type="ECO:0000313" key="1">
    <source>
        <dbReference type="EMBL" id="KAI4339673.1"/>
    </source>
</evidence>
<sequence>MPPDRRNPDHHLGHLRHLEGAWSPNCWGHLGTGQVKMARLKQTKDEAARDVASYRSQLEAEYQRKFLSRAGAQA</sequence>
<dbReference type="Proteomes" id="UP001057402">
    <property type="component" value="Chromosome 7"/>
</dbReference>
<proteinExistence type="predicted"/>
<protein>
    <submittedName>
        <fullName evidence="1">Uncharacterized protein</fullName>
    </submittedName>
</protein>